<keyword evidence="3 11" id="KW-0813">Transport</keyword>
<organism evidence="12 13">
    <name type="scientific">Stichopus japonicus</name>
    <name type="common">Sea cucumber</name>
    <dbReference type="NCBI Taxonomy" id="307972"/>
    <lineage>
        <taxon>Eukaryota</taxon>
        <taxon>Metazoa</taxon>
        <taxon>Echinodermata</taxon>
        <taxon>Eleutherozoa</taxon>
        <taxon>Echinozoa</taxon>
        <taxon>Holothuroidea</taxon>
        <taxon>Aspidochirotacea</taxon>
        <taxon>Aspidochirotida</taxon>
        <taxon>Stichopodidae</taxon>
        <taxon>Apostichopus</taxon>
    </lineage>
</organism>
<gene>
    <name evidence="12" type="ORF">BSL78_16407</name>
</gene>
<evidence type="ECO:0000256" key="4">
    <source>
        <dbReference type="ARBA" id="ARBA00022692"/>
    </source>
</evidence>
<accession>A0A2G8KFG6</accession>
<dbReference type="SUPFAM" id="SSF103506">
    <property type="entry name" value="Mitochondrial carrier"/>
    <property type="match status" value="1"/>
</dbReference>
<dbReference type="PANTHER" id="PTHR45760">
    <property type="entry name" value="FI19922P1-RELATED"/>
    <property type="match status" value="1"/>
</dbReference>
<dbReference type="PANTHER" id="PTHR45760:SF2">
    <property type="entry name" value="FI19922P1-RELATED"/>
    <property type="match status" value="1"/>
</dbReference>
<proteinExistence type="inferred from homology"/>
<dbReference type="AlphaFoldDB" id="A0A2G8KFG6"/>
<dbReference type="Pfam" id="PF00153">
    <property type="entry name" value="Mito_carr"/>
    <property type="match status" value="3"/>
</dbReference>
<dbReference type="EMBL" id="MRZV01000624">
    <property type="protein sequence ID" value="PIK46743.1"/>
    <property type="molecule type" value="Genomic_DNA"/>
</dbReference>
<dbReference type="GO" id="GO:0005743">
    <property type="term" value="C:mitochondrial inner membrane"/>
    <property type="evidence" value="ECO:0007669"/>
    <property type="project" value="UniProtKB-SubCell"/>
</dbReference>
<evidence type="ECO:0000256" key="7">
    <source>
        <dbReference type="ARBA" id="ARBA00022989"/>
    </source>
</evidence>
<evidence type="ECO:0000256" key="6">
    <source>
        <dbReference type="ARBA" id="ARBA00022792"/>
    </source>
</evidence>
<evidence type="ECO:0000313" key="13">
    <source>
        <dbReference type="Proteomes" id="UP000230750"/>
    </source>
</evidence>
<keyword evidence="6" id="KW-0999">Mitochondrion inner membrane</keyword>
<evidence type="ECO:0000256" key="1">
    <source>
        <dbReference type="ARBA" id="ARBA00004448"/>
    </source>
</evidence>
<evidence type="ECO:0000256" key="9">
    <source>
        <dbReference type="ARBA" id="ARBA00023136"/>
    </source>
</evidence>
<dbReference type="InterPro" id="IPR045315">
    <property type="entry name" value="Mtm1-like"/>
</dbReference>
<keyword evidence="9 10" id="KW-0472">Membrane</keyword>
<dbReference type="PROSITE" id="PS50920">
    <property type="entry name" value="SOLCAR"/>
    <property type="match status" value="1"/>
</dbReference>
<dbReference type="Gene3D" id="1.50.40.10">
    <property type="entry name" value="Mitochondrial carrier domain"/>
    <property type="match status" value="2"/>
</dbReference>
<comment type="similarity">
    <text evidence="2 11">Belongs to the mitochondrial carrier (TC 2.A.29) family.</text>
</comment>
<dbReference type="InterPro" id="IPR018108">
    <property type="entry name" value="MCP_transmembrane"/>
</dbReference>
<feature type="repeat" description="Solcar" evidence="10">
    <location>
        <begin position="98"/>
        <end position="182"/>
    </location>
</feature>
<feature type="non-terminal residue" evidence="12">
    <location>
        <position position="233"/>
    </location>
</feature>
<name>A0A2G8KFG6_STIJA</name>
<keyword evidence="5" id="KW-0677">Repeat</keyword>
<comment type="subcellular location">
    <subcellularLocation>
        <location evidence="1">Mitochondrion inner membrane</location>
        <topology evidence="1">Multi-pass membrane protein</topology>
    </subcellularLocation>
</comment>
<evidence type="ECO:0000256" key="5">
    <source>
        <dbReference type="ARBA" id="ARBA00022737"/>
    </source>
</evidence>
<dbReference type="Proteomes" id="UP000230750">
    <property type="component" value="Unassembled WGS sequence"/>
</dbReference>
<evidence type="ECO:0000313" key="12">
    <source>
        <dbReference type="EMBL" id="PIK46743.1"/>
    </source>
</evidence>
<sequence length="233" mass="26248">MNDHEKENSSRVNNADINVQNEVPVDSAKAKIWHQIIASGTGAILTSIFMTPLDVVKIRLQVQAKPLAKTDGCPCNRPLLHTYDQLRIHFLQKFSHENRIYAPVLAGGISRVFAVSIINPLELIRTNMQSKPLSYAELVSCIRTAVEVDGFVSLWRGLGPTLLRDVPFSAIHWFFYDYFRTKLHKYLDRDIPTFSGAFICGALSGTIASIMTQPFDVVKTQRQVELGDRTSMR</sequence>
<protein>
    <submittedName>
        <fullName evidence="12">Putative solute carrier family 25 member 39 isoform X12</fullName>
    </submittedName>
</protein>
<keyword evidence="4 10" id="KW-0812">Transmembrane</keyword>
<keyword evidence="13" id="KW-1185">Reference proteome</keyword>
<evidence type="ECO:0000256" key="10">
    <source>
        <dbReference type="PROSITE-ProRule" id="PRU00282"/>
    </source>
</evidence>
<dbReference type="GO" id="GO:1990542">
    <property type="term" value="P:mitochondrial transmembrane transport"/>
    <property type="evidence" value="ECO:0007669"/>
    <property type="project" value="InterPro"/>
</dbReference>
<dbReference type="OrthoDB" id="1747031at2759"/>
<keyword evidence="7" id="KW-1133">Transmembrane helix</keyword>
<evidence type="ECO:0000256" key="2">
    <source>
        <dbReference type="ARBA" id="ARBA00006375"/>
    </source>
</evidence>
<dbReference type="STRING" id="307972.A0A2G8KFG6"/>
<evidence type="ECO:0000256" key="11">
    <source>
        <dbReference type="RuleBase" id="RU000488"/>
    </source>
</evidence>
<evidence type="ECO:0000256" key="8">
    <source>
        <dbReference type="ARBA" id="ARBA00023128"/>
    </source>
</evidence>
<dbReference type="InterPro" id="IPR023395">
    <property type="entry name" value="MCP_dom_sf"/>
</dbReference>
<comment type="caution">
    <text evidence="12">The sequence shown here is derived from an EMBL/GenBank/DDBJ whole genome shotgun (WGS) entry which is preliminary data.</text>
</comment>
<reference evidence="12 13" key="1">
    <citation type="journal article" date="2017" name="PLoS Biol.">
        <title>The sea cucumber genome provides insights into morphological evolution and visceral regeneration.</title>
        <authorList>
            <person name="Zhang X."/>
            <person name="Sun L."/>
            <person name="Yuan J."/>
            <person name="Sun Y."/>
            <person name="Gao Y."/>
            <person name="Zhang L."/>
            <person name="Li S."/>
            <person name="Dai H."/>
            <person name="Hamel J.F."/>
            <person name="Liu C."/>
            <person name="Yu Y."/>
            <person name="Liu S."/>
            <person name="Lin W."/>
            <person name="Guo K."/>
            <person name="Jin S."/>
            <person name="Xu P."/>
            <person name="Storey K.B."/>
            <person name="Huan P."/>
            <person name="Zhang T."/>
            <person name="Zhou Y."/>
            <person name="Zhang J."/>
            <person name="Lin C."/>
            <person name="Li X."/>
            <person name="Xing L."/>
            <person name="Huo D."/>
            <person name="Sun M."/>
            <person name="Wang L."/>
            <person name="Mercier A."/>
            <person name="Li F."/>
            <person name="Yang H."/>
            <person name="Xiang J."/>
        </authorList>
    </citation>
    <scope>NUCLEOTIDE SEQUENCE [LARGE SCALE GENOMIC DNA]</scope>
    <source>
        <strain evidence="12">Shaxun</strain>
        <tissue evidence="12">Muscle</tissue>
    </source>
</reference>
<evidence type="ECO:0000256" key="3">
    <source>
        <dbReference type="ARBA" id="ARBA00022448"/>
    </source>
</evidence>
<keyword evidence="8" id="KW-0496">Mitochondrion</keyword>